<proteinExistence type="predicted"/>
<evidence type="ECO:0000313" key="1">
    <source>
        <dbReference type="EMBL" id="KII69261.1"/>
    </source>
</evidence>
<protein>
    <submittedName>
        <fullName evidence="1">Uncharacterized protein</fullName>
    </submittedName>
</protein>
<keyword evidence="2" id="KW-1185">Reference proteome</keyword>
<evidence type="ECO:0000313" key="2">
    <source>
        <dbReference type="Proteomes" id="UP000031668"/>
    </source>
</evidence>
<dbReference type="EMBL" id="JWZT01002486">
    <property type="protein sequence ID" value="KII69261.1"/>
    <property type="molecule type" value="Genomic_DNA"/>
</dbReference>
<dbReference type="AlphaFoldDB" id="A0A0C2MPU4"/>
<comment type="caution">
    <text evidence="1">The sequence shown here is derived from an EMBL/GenBank/DDBJ whole genome shotgun (WGS) entry which is preliminary data.</text>
</comment>
<reference evidence="1 2" key="1">
    <citation type="journal article" date="2014" name="Genome Biol. Evol.">
        <title>The genome of the myxosporean Thelohanellus kitauei shows adaptations to nutrient acquisition within its fish host.</title>
        <authorList>
            <person name="Yang Y."/>
            <person name="Xiong J."/>
            <person name="Zhou Z."/>
            <person name="Huo F."/>
            <person name="Miao W."/>
            <person name="Ran C."/>
            <person name="Liu Y."/>
            <person name="Zhang J."/>
            <person name="Feng J."/>
            <person name="Wang M."/>
            <person name="Wang M."/>
            <person name="Wang L."/>
            <person name="Yao B."/>
        </authorList>
    </citation>
    <scope>NUCLEOTIDE SEQUENCE [LARGE SCALE GENOMIC DNA]</scope>
    <source>
        <strain evidence="1">Wuqing</strain>
    </source>
</reference>
<gene>
    <name evidence="1" type="ORF">RF11_02923</name>
</gene>
<sequence length="103" mass="12295">MKWYSVVYKLINIRAHNGENLHGYIENFFRHIEKRNIPILDVLASWTTFDFMRCQQSLKLFTSRGNVKRCRPENEPELFNYMSNGLATITREDHDGYNLHTKT</sequence>
<organism evidence="1 2">
    <name type="scientific">Thelohanellus kitauei</name>
    <name type="common">Myxosporean</name>
    <dbReference type="NCBI Taxonomy" id="669202"/>
    <lineage>
        <taxon>Eukaryota</taxon>
        <taxon>Metazoa</taxon>
        <taxon>Cnidaria</taxon>
        <taxon>Myxozoa</taxon>
        <taxon>Myxosporea</taxon>
        <taxon>Bivalvulida</taxon>
        <taxon>Platysporina</taxon>
        <taxon>Myxobolidae</taxon>
        <taxon>Thelohanellus</taxon>
    </lineage>
</organism>
<accession>A0A0C2MPU4</accession>
<name>A0A0C2MPU4_THEKT</name>
<dbReference type="Proteomes" id="UP000031668">
    <property type="component" value="Unassembled WGS sequence"/>
</dbReference>